<comment type="cofactor">
    <cofactor evidence="2">
        <name>Co(2+)</name>
        <dbReference type="ChEBI" id="CHEBI:48828"/>
    </cofactor>
</comment>
<keyword evidence="8" id="KW-0170">Cobalt</keyword>
<dbReference type="GO" id="GO:0008652">
    <property type="term" value="P:amino acid biosynthetic process"/>
    <property type="evidence" value="ECO:0007669"/>
    <property type="project" value="UniProtKB-KW"/>
</dbReference>
<evidence type="ECO:0000259" key="10">
    <source>
        <dbReference type="Pfam" id="PF24621"/>
    </source>
</evidence>
<sequence length="341" mass="37701">MKLMTDYDRDNYAITVSHGALAQIDTSLYDKVIMIVDETVLALHDQRLRPLCASSEVFAVSAGEELKSLPKYSEMINRIIEAGVTRSSAIVAVGGGSVGDFAGFIAATLLRGIDFIQVPTTILAHDSAIGGKVGINATLGKNLIGAFKRPAAVIYDLDFLDTLPYSEKLSGFGEIIKHAMLDSDDTLAQLMAAFPARQQLEHLADIDEWLIRGMQQKLTVVQADEHETGLRKTLNLGHTFGHAVEFTHHIPHGHAVMHGLIYTWLLSGRDITALKSWFKALELPMIELRPFVTYLSLMAKDKKNSHNEIQFVLLDDGPRMETVSEERLYQTYKKAGGSYES</sequence>
<dbReference type="AlphaFoldDB" id="A0A9Q8CPA7"/>
<dbReference type="EC" id="4.2.3.4" evidence="11"/>
<dbReference type="Pfam" id="PF01761">
    <property type="entry name" value="DHQ_synthase"/>
    <property type="match status" value="1"/>
</dbReference>
<dbReference type="Proteomes" id="UP000295280">
    <property type="component" value="Unassembled WGS sequence"/>
</dbReference>
<dbReference type="PANTHER" id="PTHR43622:SF7">
    <property type="entry name" value="3-DEHYDROQUINATE SYNTHASE, CHLOROPLASTIC"/>
    <property type="match status" value="1"/>
</dbReference>
<keyword evidence="6" id="KW-0057">Aromatic amino acid biosynthesis</keyword>
<dbReference type="GO" id="GO:0046872">
    <property type="term" value="F:metal ion binding"/>
    <property type="evidence" value="ECO:0007669"/>
    <property type="project" value="UniProtKB-KW"/>
</dbReference>
<dbReference type="CDD" id="cd08195">
    <property type="entry name" value="DHQS"/>
    <property type="match status" value="1"/>
</dbReference>
<evidence type="ECO:0000313" key="12">
    <source>
        <dbReference type="Proteomes" id="UP000295280"/>
    </source>
</evidence>
<feature type="domain" description="3-dehydroquinate synthase N-terminal" evidence="9">
    <location>
        <begin position="58"/>
        <end position="167"/>
    </location>
</feature>
<reference evidence="11 12" key="1">
    <citation type="submission" date="2019-01" db="EMBL/GenBank/DDBJ databases">
        <title>Draft genome sequences of the type strains of six Macrococcus species.</title>
        <authorList>
            <person name="Mazhar S."/>
            <person name="Altermann E."/>
            <person name="Hill C."/>
            <person name="Mcauliffe O."/>
        </authorList>
    </citation>
    <scope>NUCLEOTIDE SEQUENCE [LARGE SCALE GENOMIC DNA]</scope>
    <source>
        <strain evidence="11 12">ATCC 51828</strain>
    </source>
</reference>
<comment type="caution">
    <text evidence="11">The sequence shown here is derived from an EMBL/GenBank/DDBJ whole genome shotgun (WGS) entry which is preliminary data.</text>
</comment>
<proteinExistence type="predicted"/>
<feature type="domain" description="3-dehydroquinate synthase C-terminal" evidence="10">
    <location>
        <begin position="171"/>
        <end position="304"/>
    </location>
</feature>
<name>A0A9Q8CPA7_9STAP</name>
<keyword evidence="7 11" id="KW-0456">Lyase</keyword>
<organism evidence="11 12">
    <name type="scientific">Macrococcus carouselicus</name>
    <dbReference type="NCBI Taxonomy" id="69969"/>
    <lineage>
        <taxon>Bacteria</taxon>
        <taxon>Bacillati</taxon>
        <taxon>Bacillota</taxon>
        <taxon>Bacilli</taxon>
        <taxon>Bacillales</taxon>
        <taxon>Staphylococcaceae</taxon>
        <taxon>Macrococcus</taxon>
    </lineage>
</organism>
<protein>
    <submittedName>
        <fullName evidence="11">3-dehydroquinate synthase</fullName>
        <ecNumber evidence="11">4.2.3.4</ecNumber>
    </submittedName>
</protein>
<evidence type="ECO:0000313" key="11">
    <source>
        <dbReference type="EMBL" id="TDM04272.1"/>
    </source>
</evidence>
<dbReference type="GO" id="GO:0009073">
    <property type="term" value="P:aromatic amino acid family biosynthetic process"/>
    <property type="evidence" value="ECO:0007669"/>
    <property type="project" value="UniProtKB-KW"/>
</dbReference>
<evidence type="ECO:0000256" key="7">
    <source>
        <dbReference type="ARBA" id="ARBA00023239"/>
    </source>
</evidence>
<dbReference type="RefSeq" id="WP_133417133.1">
    <property type="nucleotide sequence ID" value="NZ_SCWD01000001.1"/>
</dbReference>
<evidence type="ECO:0000256" key="5">
    <source>
        <dbReference type="ARBA" id="ARBA00023027"/>
    </source>
</evidence>
<dbReference type="Pfam" id="PF24621">
    <property type="entry name" value="DHQS_C"/>
    <property type="match status" value="1"/>
</dbReference>
<evidence type="ECO:0000256" key="4">
    <source>
        <dbReference type="ARBA" id="ARBA00022723"/>
    </source>
</evidence>
<dbReference type="PANTHER" id="PTHR43622">
    <property type="entry name" value="3-DEHYDROQUINATE SYNTHASE"/>
    <property type="match status" value="1"/>
</dbReference>
<gene>
    <name evidence="11" type="ORF">ERX40_03640</name>
</gene>
<comment type="cofactor">
    <cofactor evidence="1">
        <name>NAD(+)</name>
        <dbReference type="ChEBI" id="CHEBI:57540"/>
    </cofactor>
</comment>
<dbReference type="EMBL" id="SCWD01000001">
    <property type="protein sequence ID" value="TDM04272.1"/>
    <property type="molecule type" value="Genomic_DNA"/>
</dbReference>
<dbReference type="PIRSF" id="PIRSF001455">
    <property type="entry name" value="DHQ_synth"/>
    <property type="match status" value="1"/>
</dbReference>
<accession>A0A9Q8CPA7</accession>
<dbReference type="GO" id="GO:0003856">
    <property type="term" value="F:3-dehydroquinate synthase activity"/>
    <property type="evidence" value="ECO:0007669"/>
    <property type="project" value="UniProtKB-EC"/>
</dbReference>
<dbReference type="InterPro" id="IPR050071">
    <property type="entry name" value="Dehydroquinate_synthase"/>
</dbReference>
<dbReference type="InterPro" id="IPR056179">
    <property type="entry name" value="DHQS_C"/>
</dbReference>
<keyword evidence="4" id="KW-0479">Metal-binding</keyword>
<dbReference type="InterPro" id="IPR030963">
    <property type="entry name" value="DHQ_synth_fam"/>
</dbReference>
<keyword evidence="5" id="KW-0520">NAD</keyword>
<evidence type="ECO:0000259" key="9">
    <source>
        <dbReference type="Pfam" id="PF01761"/>
    </source>
</evidence>
<dbReference type="Gene3D" id="3.40.50.1970">
    <property type="match status" value="1"/>
</dbReference>
<dbReference type="SUPFAM" id="SSF56796">
    <property type="entry name" value="Dehydroquinate synthase-like"/>
    <property type="match status" value="1"/>
</dbReference>
<evidence type="ECO:0000256" key="8">
    <source>
        <dbReference type="ARBA" id="ARBA00023285"/>
    </source>
</evidence>
<evidence type="ECO:0000256" key="1">
    <source>
        <dbReference type="ARBA" id="ARBA00001911"/>
    </source>
</evidence>
<evidence type="ECO:0000256" key="6">
    <source>
        <dbReference type="ARBA" id="ARBA00023141"/>
    </source>
</evidence>
<keyword evidence="12" id="KW-1185">Reference proteome</keyword>
<dbReference type="Gene3D" id="1.20.1090.10">
    <property type="entry name" value="Dehydroquinate synthase-like - alpha domain"/>
    <property type="match status" value="1"/>
</dbReference>
<dbReference type="OrthoDB" id="9806583at2"/>
<evidence type="ECO:0000256" key="2">
    <source>
        <dbReference type="ARBA" id="ARBA00001941"/>
    </source>
</evidence>
<dbReference type="InterPro" id="IPR030960">
    <property type="entry name" value="DHQS/DOIS_N"/>
</dbReference>
<evidence type="ECO:0000256" key="3">
    <source>
        <dbReference type="ARBA" id="ARBA00022605"/>
    </source>
</evidence>
<keyword evidence="3" id="KW-0028">Amino-acid biosynthesis</keyword>